<dbReference type="InterPro" id="IPR006683">
    <property type="entry name" value="Thioestr_dom"/>
</dbReference>
<dbReference type="PANTHER" id="PTHR21660:SF47">
    <property type="entry name" value="F19P19.27 PROTEIN"/>
    <property type="match status" value="1"/>
</dbReference>
<dbReference type="SUPFAM" id="SSF54637">
    <property type="entry name" value="Thioesterase/thiol ester dehydrase-isomerase"/>
    <property type="match status" value="1"/>
</dbReference>
<dbReference type="GO" id="GO:0047617">
    <property type="term" value="F:fatty acyl-CoA hydrolase activity"/>
    <property type="evidence" value="ECO:0000318"/>
    <property type="project" value="GO_Central"/>
</dbReference>
<gene>
    <name evidence="3" type="ORF">PRUPE_2G260400</name>
</gene>
<comment type="similarity">
    <text evidence="1">Belongs to the thioesterase PaaI family.</text>
</comment>
<dbReference type="InterPro" id="IPR029069">
    <property type="entry name" value="HotDog_dom_sf"/>
</dbReference>
<organism evidence="3 4">
    <name type="scientific">Prunus persica</name>
    <name type="common">Peach</name>
    <name type="synonym">Amygdalus persica</name>
    <dbReference type="NCBI Taxonomy" id="3760"/>
    <lineage>
        <taxon>Eukaryota</taxon>
        <taxon>Viridiplantae</taxon>
        <taxon>Streptophyta</taxon>
        <taxon>Embryophyta</taxon>
        <taxon>Tracheophyta</taxon>
        <taxon>Spermatophyta</taxon>
        <taxon>Magnoliopsida</taxon>
        <taxon>eudicotyledons</taxon>
        <taxon>Gunneridae</taxon>
        <taxon>Pentapetalae</taxon>
        <taxon>rosids</taxon>
        <taxon>fabids</taxon>
        <taxon>Rosales</taxon>
        <taxon>Rosaceae</taxon>
        <taxon>Amygdaloideae</taxon>
        <taxon>Amygdaleae</taxon>
        <taxon>Prunus</taxon>
    </lineage>
</organism>
<evidence type="ECO:0000259" key="2">
    <source>
        <dbReference type="Pfam" id="PF03061"/>
    </source>
</evidence>
<keyword evidence="4" id="KW-1185">Reference proteome</keyword>
<reference evidence="3 4" key="1">
    <citation type="journal article" date="2013" name="Nat. Genet.">
        <title>The high-quality draft genome of peach (Prunus persica) identifies unique patterns of genetic diversity, domestication and genome evolution.</title>
        <authorList>
            <consortium name="International Peach Genome Initiative"/>
            <person name="Verde I."/>
            <person name="Abbott A.G."/>
            <person name="Scalabrin S."/>
            <person name="Jung S."/>
            <person name="Shu S."/>
            <person name="Marroni F."/>
            <person name="Zhebentyayeva T."/>
            <person name="Dettori M.T."/>
            <person name="Grimwood J."/>
            <person name="Cattonaro F."/>
            <person name="Zuccolo A."/>
            <person name="Rossini L."/>
            <person name="Jenkins J."/>
            <person name="Vendramin E."/>
            <person name="Meisel L.A."/>
            <person name="Decroocq V."/>
            <person name="Sosinski B."/>
            <person name="Prochnik S."/>
            <person name="Mitros T."/>
            <person name="Policriti A."/>
            <person name="Cipriani G."/>
            <person name="Dondini L."/>
            <person name="Ficklin S."/>
            <person name="Goodstein D.M."/>
            <person name="Xuan P."/>
            <person name="Del Fabbro C."/>
            <person name="Aramini V."/>
            <person name="Copetti D."/>
            <person name="Gonzalez S."/>
            <person name="Horner D.S."/>
            <person name="Falchi R."/>
            <person name="Lucas S."/>
            <person name="Mica E."/>
            <person name="Maldonado J."/>
            <person name="Lazzari B."/>
            <person name="Bielenberg D."/>
            <person name="Pirona R."/>
            <person name="Miculan M."/>
            <person name="Barakat A."/>
            <person name="Testolin R."/>
            <person name="Stella A."/>
            <person name="Tartarini S."/>
            <person name="Tonutti P."/>
            <person name="Arus P."/>
            <person name="Orellana A."/>
            <person name="Wells C."/>
            <person name="Main D."/>
            <person name="Vizzotto G."/>
            <person name="Silva H."/>
            <person name="Salamini F."/>
            <person name="Schmutz J."/>
            <person name="Morgante M."/>
            <person name="Rokhsar D.S."/>
        </authorList>
    </citation>
    <scope>NUCLEOTIDE SEQUENCE [LARGE SCALE GENOMIC DNA]</scope>
    <source>
        <strain evidence="4">cv. Nemared</strain>
    </source>
</reference>
<dbReference type="Pfam" id="PF03061">
    <property type="entry name" value="4HBT"/>
    <property type="match status" value="1"/>
</dbReference>
<accession>M5XKG1</accession>
<dbReference type="STRING" id="3760.M5XKG1"/>
<protein>
    <recommendedName>
        <fullName evidence="2">Thioesterase domain-containing protein</fullName>
    </recommendedName>
</protein>
<dbReference type="EMBL" id="CM007652">
    <property type="protein sequence ID" value="ONI24752.1"/>
    <property type="molecule type" value="Genomic_DNA"/>
</dbReference>
<dbReference type="eggNOG" id="KOG3328">
    <property type="taxonomic scope" value="Eukaryota"/>
</dbReference>
<dbReference type="Gramene" id="ONI24752">
    <property type="protein sequence ID" value="ONI24752"/>
    <property type="gene ID" value="PRUPE_2G260400"/>
</dbReference>
<dbReference type="AlphaFoldDB" id="M5XKG1"/>
<name>M5XKG1_PRUPE</name>
<sequence>MQSLKILLDTLHCMHGPYTRPTAVKRRHKHADFAVCGLNCPSTTKLTNLKRQDQSVKSGKLCDSFLSAALRSSGVSVEINVSYLNSAYPGEEVEVEAKALRVGKVVGVANVELRKKKT</sequence>
<evidence type="ECO:0000256" key="1">
    <source>
        <dbReference type="ARBA" id="ARBA00008324"/>
    </source>
</evidence>
<evidence type="ECO:0000313" key="3">
    <source>
        <dbReference type="EMBL" id="ONI24752.1"/>
    </source>
</evidence>
<dbReference type="Gene3D" id="3.10.129.10">
    <property type="entry name" value="Hotdog Thioesterase"/>
    <property type="match status" value="1"/>
</dbReference>
<feature type="domain" description="Thioesterase" evidence="2">
    <location>
        <begin position="70"/>
        <end position="117"/>
    </location>
</feature>
<dbReference type="InterPro" id="IPR039298">
    <property type="entry name" value="ACOT13"/>
</dbReference>
<dbReference type="PANTHER" id="PTHR21660">
    <property type="entry name" value="THIOESTERASE SUPERFAMILY MEMBER-RELATED"/>
    <property type="match status" value="1"/>
</dbReference>
<proteinExistence type="inferred from homology"/>
<evidence type="ECO:0000313" key="4">
    <source>
        <dbReference type="Proteomes" id="UP000006882"/>
    </source>
</evidence>
<dbReference type="HOGENOM" id="CLU_2077160_0_0_1"/>
<dbReference type="Proteomes" id="UP000006882">
    <property type="component" value="Chromosome G2"/>
</dbReference>